<sequence length="157" mass="17588">MIRSILVVCIGNICRSPMAEAMLASALPDCIVQSAGVGALVGEQADPFARELMRERGFDIEGHRARQLLRSHCMHADLMLVMDMEQKRYVERLNPLSRGRVFRLGEFGDADIQDPFRRGREAFETALDSIEKGVSAWSERIAISGQRITEPDAVQTR</sequence>
<dbReference type="Pfam" id="PF01451">
    <property type="entry name" value="LMWPc"/>
    <property type="match status" value="1"/>
</dbReference>
<dbReference type="SMART" id="SM00226">
    <property type="entry name" value="LMWPc"/>
    <property type="match status" value="1"/>
</dbReference>
<evidence type="ECO:0000313" key="8">
    <source>
        <dbReference type="EMBL" id="MDN7563541.1"/>
    </source>
</evidence>
<protein>
    <recommendedName>
        <fullName evidence="2">protein-tyrosine-phosphatase</fullName>
        <ecNumber evidence="2">3.1.3.48</ecNumber>
    </recommendedName>
</protein>
<evidence type="ECO:0000256" key="4">
    <source>
        <dbReference type="ARBA" id="ARBA00022912"/>
    </source>
</evidence>
<dbReference type="InterPro" id="IPR050438">
    <property type="entry name" value="LMW_PTPase"/>
</dbReference>
<feature type="active site" description="Nucleophile" evidence="6">
    <location>
        <position position="9"/>
    </location>
</feature>
<dbReference type="PANTHER" id="PTHR11717:SF31">
    <property type="entry name" value="LOW MOLECULAR WEIGHT PROTEIN-TYROSINE-PHOSPHATASE ETP-RELATED"/>
    <property type="match status" value="1"/>
</dbReference>
<name>A0AAP4QYG2_9BURK</name>
<feature type="active site" description="Proton donor" evidence="6">
    <location>
        <position position="114"/>
    </location>
</feature>
<feature type="active site" evidence="6">
    <location>
        <position position="15"/>
    </location>
</feature>
<evidence type="ECO:0000256" key="1">
    <source>
        <dbReference type="ARBA" id="ARBA00011063"/>
    </source>
</evidence>
<dbReference type="CDD" id="cd16343">
    <property type="entry name" value="LMWPTP"/>
    <property type="match status" value="1"/>
</dbReference>
<evidence type="ECO:0000256" key="3">
    <source>
        <dbReference type="ARBA" id="ARBA00022801"/>
    </source>
</evidence>
<dbReference type="SUPFAM" id="SSF52788">
    <property type="entry name" value="Phosphotyrosine protein phosphatases I"/>
    <property type="match status" value="1"/>
</dbReference>
<feature type="domain" description="Phosphotyrosine protein phosphatase I" evidence="7">
    <location>
        <begin position="3"/>
        <end position="140"/>
    </location>
</feature>
<evidence type="ECO:0000256" key="2">
    <source>
        <dbReference type="ARBA" id="ARBA00013064"/>
    </source>
</evidence>
<dbReference type="InterPro" id="IPR017867">
    <property type="entry name" value="Tyr_phospatase_low_mol_wt"/>
</dbReference>
<dbReference type="RefSeq" id="WP_105817674.1">
    <property type="nucleotide sequence ID" value="NZ_CADEUY010000002.1"/>
</dbReference>
<organism evidence="8 9">
    <name type="scientific">Burkholderia contaminans</name>
    <dbReference type="NCBI Taxonomy" id="488447"/>
    <lineage>
        <taxon>Bacteria</taxon>
        <taxon>Pseudomonadati</taxon>
        <taxon>Pseudomonadota</taxon>
        <taxon>Betaproteobacteria</taxon>
        <taxon>Burkholderiales</taxon>
        <taxon>Burkholderiaceae</taxon>
        <taxon>Burkholderia</taxon>
        <taxon>Burkholderia cepacia complex</taxon>
    </lineage>
</organism>
<reference evidence="8" key="1">
    <citation type="submission" date="2023-07" db="EMBL/GenBank/DDBJ databases">
        <title>A collection of bacterial strains from the Burkholderia cepacia Research Laboratory and Repository.</title>
        <authorList>
            <person name="Lipuma J."/>
            <person name="Spilker T."/>
            <person name="Caverly L."/>
        </authorList>
    </citation>
    <scope>NUCLEOTIDE SEQUENCE</scope>
    <source>
        <strain evidence="8">AU44979</strain>
    </source>
</reference>
<dbReference type="PANTHER" id="PTHR11717">
    <property type="entry name" value="LOW MOLECULAR WEIGHT PROTEIN TYROSINE PHOSPHATASE"/>
    <property type="match status" value="1"/>
</dbReference>
<comment type="caution">
    <text evidence="8">The sequence shown here is derived from an EMBL/GenBank/DDBJ whole genome shotgun (WGS) entry which is preliminary data.</text>
</comment>
<evidence type="ECO:0000256" key="5">
    <source>
        <dbReference type="ARBA" id="ARBA00051722"/>
    </source>
</evidence>
<comment type="catalytic activity">
    <reaction evidence="5">
        <text>O-phospho-L-tyrosyl-[protein] + H2O = L-tyrosyl-[protein] + phosphate</text>
        <dbReference type="Rhea" id="RHEA:10684"/>
        <dbReference type="Rhea" id="RHEA-COMP:10136"/>
        <dbReference type="Rhea" id="RHEA-COMP:20101"/>
        <dbReference type="ChEBI" id="CHEBI:15377"/>
        <dbReference type="ChEBI" id="CHEBI:43474"/>
        <dbReference type="ChEBI" id="CHEBI:46858"/>
        <dbReference type="ChEBI" id="CHEBI:61978"/>
        <dbReference type="EC" id="3.1.3.48"/>
    </reaction>
</comment>
<comment type="similarity">
    <text evidence="1">Belongs to the low molecular weight phosphotyrosine protein phosphatase family.</text>
</comment>
<evidence type="ECO:0000313" key="9">
    <source>
        <dbReference type="Proteomes" id="UP001172109"/>
    </source>
</evidence>
<dbReference type="AlphaFoldDB" id="A0AAP4QYG2"/>
<dbReference type="EMBL" id="JAUJQS010000002">
    <property type="protein sequence ID" value="MDN7563541.1"/>
    <property type="molecule type" value="Genomic_DNA"/>
</dbReference>
<keyword evidence="4" id="KW-0904">Protein phosphatase</keyword>
<dbReference type="Proteomes" id="UP001172109">
    <property type="component" value="Unassembled WGS sequence"/>
</dbReference>
<keyword evidence="3 8" id="KW-0378">Hydrolase</keyword>
<evidence type="ECO:0000259" key="7">
    <source>
        <dbReference type="SMART" id="SM00226"/>
    </source>
</evidence>
<dbReference type="Gene3D" id="3.40.50.2300">
    <property type="match status" value="1"/>
</dbReference>
<proteinExistence type="inferred from homology"/>
<dbReference type="InterPro" id="IPR036196">
    <property type="entry name" value="Ptyr_pPase_sf"/>
</dbReference>
<accession>A0AAP4QYG2</accession>
<dbReference type="GO" id="GO:0004725">
    <property type="term" value="F:protein tyrosine phosphatase activity"/>
    <property type="evidence" value="ECO:0007669"/>
    <property type="project" value="UniProtKB-EC"/>
</dbReference>
<dbReference type="InterPro" id="IPR023485">
    <property type="entry name" value="Ptyr_pPase"/>
</dbReference>
<dbReference type="EC" id="3.1.3.48" evidence="2"/>
<evidence type="ECO:0000256" key="6">
    <source>
        <dbReference type="PIRSR" id="PIRSR617867-1"/>
    </source>
</evidence>
<dbReference type="PRINTS" id="PR00719">
    <property type="entry name" value="LMWPTPASE"/>
</dbReference>
<gene>
    <name evidence="8" type="ORF">QZM56_03380</name>
</gene>